<dbReference type="Gene3D" id="3.40.50.1820">
    <property type="entry name" value="alpha/beta hydrolase"/>
    <property type="match status" value="1"/>
</dbReference>
<feature type="domain" description="Serine aminopeptidase S33" evidence="1">
    <location>
        <begin position="107"/>
        <end position="321"/>
    </location>
</feature>
<evidence type="ECO:0000313" key="2">
    <source>
        <dbReference type="EMBL" id="KAL2801816.1"/>
    </source>
</evidence>
<accession>A0ABR4GS22</accession>
<name>A0ABR4GS22_9EURO</name>
<dbReference type="Pfam" id="PF12146">
    <property type="entry name" value="Hydrolase_4"/>
    <property type="match status" value="2"/>
</dbReference>
<comment type="caution">
    <text evidence="2">The sequence shown here is derived from an EMBL/GenBank/DDBJ whole genome shotgun (WGS) entry which is preliminary data.</text>
</comment>
<protein>
    <submittedName>
        <fullName evidence="2">Alpha/Beta hydrolase protein</fullName>
    </submittedName>
</protein>
<keyword evidence="2" id="KW-0378">Hydrolase</keyword>
<dbReference type="SUPFAM" id="SSF53474">
    <property type="entry name" value="alpha/beta-Hydrolases"/>
    <property type="match status" value="1"/>
</dbReference>
<sequence length="378" mass="40616">MATDTYTHKTISLPSNTIAHNWTPTNPNPPRAILILQHGFGEYAARYTVSHARLIPALTERNIDVWALDLQGHGRSPGEKGRGVVDVEQAVREHVWLCGYVVGIYSGGGRSDGDGIEGRTEGTIEQLTKNTTKANANAQHPPIFLFGHSLGGLVTAGSATTLLAAYRSPTTSTPDTAITTPAIPITGLILTSPVFPLPDLTIMERLKSLALHLLARPLAYLFPSREVPWPASPGGTLCGDKEEERRAAEDEVMFHGQISWTVAATAVGAVRGVWRGVRREVWGSTNGDKNGKEVDVLVLHGRGDCWTDWRGSSWFVEEIRKSRGGAGAGAGASVPEGEEGSGAKLVILESPYHELLNAGGSEGQEVLGQLLEWIDERI</sequence>
<reference evidence="2 3" key="1">
    <citation type="submission" date="2024-07" db="EMBL/GenBank/DDBJ databases">
        <title>Section-level genome sequencing and comparative genomics of Aspergillus sections Usti and Cavernicolus.</title>
        <authorList>
            <consortium name="Lawrence Berkeley National Laboratory"/>
            <person name="Nybo J.L."/>
            <person name="Vesth T.C."/>
            <person name="Theobald S."/>
            <person name="Frisvad J.C."/>
            <person name="Larsen T.O."/>
            <person name="Kjaerboelling I."/>
            <person name="Rothschild-Mancinelli K."/>
            <person name="Lyhne E.K."/>
            <person name="Kogle M.E."/>
            <person name="Barry K."/>
            <person name="Clum A."/>
            <person name="Na H."/>
            <person name="Ledsgaard L."/>
            <person name="Lin J."/>
            <person name="Lipzen A."/>
            <person name="Kuo A."/>
            <person name="Riley R."/>
            <person name="Mondo S."/>
            <person name="Labutti K."/>
            <person name="Haridas S."/>
            <person name="Pangalinan J."/>
            <person name="Salamov A.A."/>
            <person name="Simmons B.A."/>
            <person name="Magnuson J.K."/>
            <person name="Chen J."/>
            <person name="Drula E."/>
            <person name="Henrissat B."/>
            <person name="Wiebenga A."/>
            <person name="Lubbers R.J."/>
            <person name="Gomes A.C."/>
            <person name="Makela M.R."/>
            <person name="Stajich J."/>
            <person name="Grigoriev I.V."/>
            <person name="Mortensen U.H."/>
            <person name="De Vries R.P."/>
            <person name="Baker S.E."/>
            <person name="Andersen M.R."/>
        </authorList>
    </citation>
    <scope>NUCLEOTIDE SEQUENCE [LARGE SCALE GENOMIC DNA]</scope>
    <source>
        <strain evidence="2 3">CBS 588.65</strain>
    </source>
</reference>
<evidence type="ECO:0000313" key="3">
    <source>
        <dbReference type="Proteomes" id="UP001610334"/>
    </source>
</evidence>
<dbReference type="Proteomes" id="UP001610334">
    <property type="component" value="Unassembled WGS sequence"/>
</dbReference>
<dbReference type="EMBL" id="JBFXLT010000240">
    <property type="protein sequence ID" value="KAL2801816.1"/>
    <property type="molecule type" value="Genomic_DNA"/>
</dbReference>
<dbReference type="InterPro" id="IPR029058">
    <property type="entry name" value="AB_hydrolase_fold"/>
</dbReference>
<dbReference type="InterPro" id="IPR022742">
    <property type="entry name" value="Hydrolase_4"/>
</dbReference>
<gene>
    <name evidence="2" type="ORF">BJX63DRAFT_438459</name>
</gene>
<dbReference type="InterPro" id="IPR051044">
    <property type="entry name" value="MAG_DAG_Lipase"/>
</dbReference>
<feature type="domain" description="Serine aminopeptidase S33" evidence="1">
    <location>
        <begin position="29"/>
        <end position="91"/>
    </location>
</feature>
<keyword evidence="3" id="KW-1185">Reference proteome</keyword>
<dbReference type="GO" id="GO:0016787">
    <property type="term" value="F:hydrolase activity"/>
    <property type="evidence" value="ECO:0007669"/>
    <property type="project" value="UniProtKB-KW"/>
</dbReference>
<dbReference type="PANTHER" id="PTHR11614">
    <property type="entry name" value="PHOSPHOLIPASE-RELATED"/>
    <property type="match status" value="1"/>
</dbReference>
<proteinExistence type="predicted"/>
<organism evidence="2 3">
    <name type="scientific">Aspergillus granulosus</name>
    <dbReference type="NCBI Taxonomy" id="176169"/>
    <lineage>
        <taxon>Eukaryota</taxon>
        <taxon>Fungi</taxon>
        <taxon>Dikarya</taxon>
        <taxon>Ascomycota</taxon>
        <taxon>Pezizomycotina</taxon>
        <taxon>Eurotiomycetes</taxon>
        <taxon>Eurotiomycetidae</taxon>
        <taxon>Eurotiales</taxon>
        <taxon>Aspergillaceae</taxon>
        <taxon>Aspergillus</taxon>
        <taxon>Aspergillus subgen. Nidulantes</taxon>
    </lineage>
</organism>
<evidence type="ECO:0000259" key="1">
    <source>
        <dbReference type="Pfam" id="PF12146"/>
    </source>
</evidence>